<gene>
    <name evidence="1" type="ORF">PRUPE_3G117100</name>
</gene>
<evidence type="ECO:0000313" key="2">
    <source>
        <dbReference type="Proteomes" id="UP000006882"/>
    </source>
</evidence>
<protein>
    <submittedName>
        <fullName evidence="1">Uncharacterized protein</fullName>
    </submittedName>
</protein>
<evidence type="ECO:0000313" key="1">
    <source>
        <dbReference type="EMBL" id="ONI16712.1"/>
    </source>
</evidence>
<keyword evidence="2" id="KW-1185">Reference proteome</keyword>
<proteinExistence type="predicted"/>
<dbReference type="Gramene" id="ONI16712">
    <property type="protein sequence ID" value="ONI16712"/>
    <property type="gene ID" value="PRUPE_3G117100"/>
</dbReference>
<reference evidence="1 2" key="1">
    <citation type="journal article" date="2013" name="Nat. Genet.">
        <title>The high-quality draft genome of peach (Prunus persica) identifies unique patterns of genetic diversity, domestication and genome evolution.</title>
        <authorList>
            <consortium name="International Peach Genome Initiative"/>
            <person name="Verde I."/>
            <person name="Abbott A.G."/>
            <person name="Scalabrin S."/>
            <person name="Jung S."/>
            <person name="Shu S."/>
            <person name="Marroni F."/>
            <person name="Zhebentyayeva T."/>
            <person name="Dettori M.T."/>
            <person name="Grimwood J."/>
            <person name="Cattonaro F."/>
            <person name="Zuccolo A."/>
            <person name="Rossini L."/>
            <person name="Jenkins J."/>
            <person name="Vendramin E."/>
            <person name="Meisel L.A."/>
            <person name="Decroocq V."/>
            <person name="Sosinski B."/>
            <person name="Prochnik S."/>
            <person name="Mitros T."/>
            <person name="Policriti A."/>
            <person name="Cipriani G."/>
            <person name="Dondini L."/>
            <person name="Ficklin S."/>
            <person name="Goodstein D.M."/>
            <person name="Xuan P."/>
            <person name="Del Fabbro C."/>
            <person name="Aramini V."/>
            <person name="Copetti D."/>
            <person name="Gonzalez S."/>
            <person name="Horner D.S."/>
            <person name="Falchi R."/>
            <person name="Lucas S."/>
            <person name="Mica E."/>
            <person name="Maldonado J."/>
            <person name="Lazzari B."/>
            <person name="Bielenberg D."/>
            <person name="Pirona R."/>
            <person name="Miculan M."/>
            <person name="Barakat A."/>
            <person name="Testolin R."/>
            <person name="Stella A."/>
            <person name="Tartarini S."/>
            <person name="Tonutti P."/>
            <person name="Arus P."/>
            <person name="Orellana A."/>
            <person name="Wells C."/>
            <person name="Main D."/>
            <person name="Vizzotto G."/>
            <person name="Silva H."/>
            <person name="Salamini F."/>
            <person name="Schmutz J."/>
            <person name="Morgante M."/>
            <person name="Rokhsar D.S."/>
        </authorList>
    </citation>
    <scope>NUCLEOTIDE SEQUENCE [LARGE SCALE GENOMIC DNA]</scope>
    <source>
        <strain evidence="2">cv. Nemared</strain>
    </source>
</reference>
<sequence>MNITKLLEADPSKLIICSGKENEKNAQASIHPSTLTWKKKNCMIQNSVTEIDTLNLTQITCYLKLKQINTTLEKQKYHSTFQMSSMNGT</sequence>
<organism evidence="1 2">
    <name type="scientific">Prunus persica</name>
    <name type="common">Peach</name>
    <name type="synonym">Amygdalus persica</name>
    <dbReference type="NCBI Taxonomy" id="3760"/>
    <lineage>
        <taxon>Eukaryota</taxon>
        <taxon>Viridiplantae</taxon>
        <taxon>Streptophyta</taxon>
        <taxon>Embryophyta</taxon>
        <taxon>Tracheophyta</taxon>
        <taxon>Spermatophyta</taxon>
        <taxon>Magnoliopsida</taxon>
        <taxon>eudicotyledons</taxon>
        <taxon>Gunneridae</taxon>
        <taxon>Pentapetalae</taxon>
        <taxon>rosids</taxon>
        <taxon>fabids</taxon>
        <taxon>Rosales</taxon>
        <taxon>Rosaceae</taxon>
        <taxon>Amygdaloideae</taxon>
        <taxon>Amygdaleae</taxon>
        <taxon>Prunus</taxon>
    </lineage>
</organism>
<dbReference type="EMBL" id="CM007653">
    <property type="protein sequence ID" value="ONI16712.1"/>
    <property type="molecule type" value="Genomic_DNA"/>
</dbReference>
<dbReference type="AlphaFoldDB" id="A0A251PZ11"/>
<name>A0A251PZ11_PRUPE</name>
<dbReference type="Proteomes" id="UP000006882">
    <property type="component" value="Chromosome G3"/>
</dbReference>
<accession>A0A251PZ11</accession>